<dbReference type="InterPro" id="IPR036890">
    <property type="entry name" value="HATPase_C_sf"/>
</dbReference>
<dbReference type="CDD" id="cd16929">
    <property type="entry name" value="HATPase_PDK-like"/>
    <property type="match status" value="1"/>
</dbReference>
<organism evidence="10 11">
    <name type="scientific">Patella caerulea</name>
    <name type="common">Rayed Mediterranean limpet</name>
    <dbReference type="NCBI Taxonomy" id="87958"/>
    <lineage>
        <taxon>Eukaryota</taxon>
        <taxon>Metazoa</taxon>
        <taxon>Spiralia</taxon>
        <taxon>Lophotrochozoa</taxon>
        <taxon>Mollusca</taxon>
        <taxon>Gastropoda</taxon>
        <taxon>Patellogastropoda</taxon>
        <taxon>Patelloidea</taxon>
        <taxon>Patellidae</taxon>
        <taxon>Patella</taxon>
    </lineage>
</organism>
<name>A0AAN8K2B8_PATCE</name>
<keyword evidence="11" id="KW-1185">Reference proteome</keyword>
<dbReference type="PANTHER" id="PTHR11947:SF20">
    <property type="entry name" value="[3-METHYL-2-OXOBUTANOATE DEHYDROGENASE [LIPOAMIDE]] KINASE, MITOCHONDRIAL"/>
    <property type="match status" value="1"/>
</dbReference>
<evidence type="ECO:0000256" key="3">
    <source>
        <dbReference type="ARBA" id="ARBA00022679"/>
    </source>
</evidence>
<keyword evidence="5 8" id="KW-0418">Kinase</keyword>
<dbReference type="SMART" id="SM00387">
    <property type="entry name" value="HATPase_c"/>
    <property type="match status" value="1"/>
</dbReference>
<dbReference type="Pfam" id="PF10436">
    <property type="entry name" value="BCDHK_Adom3"/>
    <property type="match status" value="1"/>
</dbReference>
<dbReference type="PANTHER" id="PTHR11947">
    <property type="entry name" value="PYRUVATE DEHYDROGENASE KINASE"/>
    <property type="match status" value="1"/>
</dbReference>
<comment type="subcellular location">
    <subcellularLocation>
        <location evidence="8">Mitochondrion matrix</location>
    </subcellularLocation>
</comment>
<evidence type="ECO:0000256" key="5">
    <source>
        <dbReference type="ARBA" id="ARBA00022777"/>
    </source>
</evidence>
<dbReference type="InterPro" id="IPR003594">
    <property type="entry name" value="HATPase_dom"/>
</dbReference>
<dbReference type="EC" id="2.7.11.-" evidence="8"/>
<keyword evidence="4 8" id="KW-0547">Nucleotide-binding</keyword>
<proteinExistence type="inferred from homology"/>
<keyword evidence="3 8" id="KW-0808">Transferase</keyword>
<reference evidence="10 11" key="1">
    <citation type="submission" date="2024-01" db="EMBL/GenBank/DDBJ databases">
        <title>The genome of the rayed Mediterranean limpet Patella caerulea (Linnaeus, 1758).</title>
        <authorList>
            <person name="Anh-Thu Weber A."/>
            <person name="Halstead-Nussloch G."/>
        </authorList>
    </citation>
    <scope>NUCLEOTIDE SEQUENCE [LARGE SCALE GENOMIC DNA]</scope>
    <source>
        <strain evidence="10">AATW-2023a</strain>
        <tissue evidence="10">Whole specimen</tissue>
    </source>
</reference>
<dbReference type="GO" id="GO:0005759">
    <property type="term" value="C:mitochondrial matrix"/>
    <property type="evidence" value="ECO:0007669"/>
    <property type="project" value="UniProtKB-SubCell"/>
</dbReference>
<evidence type="ECO:0000256" key="7">
    <source>
        <dbReference type="ARBA" id="ARBA00023128"/>
    </source>
</evidence>
<accession>A0AAN8K2B8</accession>
<dbReference type="AlphaFoldDB" id="A0AAN8K2B8"/>
<dbReference type="PROSITE" id="PS50109">
    <property type="entry name" value="HIS_KIN"/>
    <property type="match status" value="1"/>
</dbReference>
<dbReference type="GO" id="GO:0004740">
    <property type="term" value="F:pyruvate dehydrogenase (acetyl-transferring) kinase activity"/>
    <property type="evidence" value="ECO:0007669"/>
    <property type="project" value="TreeGrafter"/>
</dbReference>
<dbReference type="InterPro" id="IPR036784">
    <property type="entry name" value="AK/P_DHK_N_sf"/>
</dbReference>
<dbReference type="Pfam" id="PF02518">
    <property type="entry name" value="HATPase_c"/>
    <property type="match status" value="1"/>
</dbReference>
<keyword evidence="6 8" id="KW-0067">ATP-binding</keyword>
<dbReference type="Gene3D" id="1.20.140.20">
    <property type="entry name" value="Alpha-ketoacid/pyruvate dehydrogenase kinase, N-terminal domain"/>
    <property type="match status" value="1"/>
</dbReference>
<comment type="caution">
    <text evidence="10">The sequence shown here is derived from an EMBL/GenBank/DDBJ whole genome shotgun (WGS) entry which is preliminary data.</text>
</comment>
<dbReference type="Gene3D" id="3.30.565.10">
    <property type="entry name" value="Histidine kinase-like ATPase, C-terminal domain"/>
    <property type="match status" value="1"/>
</dbReference>
<dbReference type="InterPro" id="IPR039028">
    <property type="entry name" value="BCKD/PDK"/>
</dbReference>
<dbReference type="SUPFAM" id="SSF55874">
    <property type="entry name" value="ATPase domain of HSP90 chaperone/DNA topoisomerase II/histidine kinase"/>
    <property type="match status" value="1"/>
</dbReference>
<dbReference type="InterPro" id="IPR005467">
    <property type="entry name" value="His_kinase_dom"/>
</dbReference>
<dbReference type="InterPro" id="IPR018955">
    <property type="entry name" value="BCDHK/PDK_N"/>
</dbReference>
<dbReference type="GO" id="GO:0005524">
    <property type="term" value="F:ATP binding"/>
    <property type="evidence" value="ECO:0007669"/>
    <property type="project" value="UniProtKB-UniRule"/>
</dbReference>
<dbReference type="EMBL" id="JAZGQO010000006">
    <property type="protein sequence ID" value="KAK6184428.1"/>
    <property type="molecule type" value="Genomic_DNA"/>
</dbReference>
<evidence type="ECO:0000256" key="6">
    <source>
        <dbReference type="ARBA" id="ARBA00022840"/>
    </source>
</evidence>
<evidence type="ECO:0000256" key="8">
    <source>
        <dbReference type="RuleBase" id="RU366032"/>
    </source>
</evidence>
<gene>
    <name evidence="10" type="ORF">SNE40_006902</name>
</gene>
<evidence type="ECO:0000256" key="2">
    <source>
        <dbReference type="ARBA" id="ARBA00022553"/>
    </source>
</evidence>
<feature type="domain" description="Histidine kinase" evidence="9">
    <location>
        <begin position="272"/>
        <end position="409"/>
    </location>
</feature>
<dbReference type="GO" id="GO:0010906">
    <property type="term" value="P:regulation of glucose metabolic process"/>
    <property type="evidence" value="ECO:0007669"/>
    <property type="project" value="TreeGrafter"/>
</dbReference>
<evidence type="ECO:0000313" key="11">
    <source>
        <dbReference type="Proteomes" id="UP001347796"/>
    </source>
</evidence>
<evidence type="ECO:0000259" key="9">
    <source>
        <dbReference type="PROSITE" id="PS50109"/>
    </source>
</evidence>
<dbReference type="Proteomes" id="UP001347796">
    <property type="component" value="Unassembled WGS sequence"/>
</dbReference>
<keyword evidence="7 8" id="KW-0496">Mitochondrion</keyword>
<evidence type="ECO:0000256" key="4">
    <source>
        <dbReference type="ARBA" id="ARBA00022741"/>
    </source>
</evidence>
<comment type="similarity">
    <text evidence="1 8">Belongs to the PDK/BCKDK protein kinase family.</text>
</comment>
<evidence type="ECO:0000313" key="10">
    <source>
        <dbReference type="EMBL" id="KAK6184428.1"/>
    </source>
</evidence>
<keyword evidence="2" id="KW-0597">Phosphoprotein</keyword>
<sequence>MAFLSAVRSFRVIAGEQRTGLLFTTAVASRQFSDNIYSKQQDCPDRERSRSVTSFYFQSAIDQAANKPSVRLTPAAILYSGKSNDDSHILRSAQYLHKELPVRIAHRIAGFRGLPFIIGCNPTILQVHELYIRAFHILSEFPPVVDLDIEKDFSDTLRTLLDDHKDVVTLLAEGFGECRRHIKDENLIKGFLDKTLTSRLGIRMLAEHHLALHTETRPNYVGIVNVGFSPRKLIEKKADFVRNVCQAKYGFSPDVKLNGHVNATFPYIAPPLDYILTELLKNALRSTVESNLESLQNMPAVYVTVAVNEEDFVIRISDRGGGIPHSYVNKVWDYNFTTSGNLADDRIDGGLFGQVMNASNSGPMPGKMHGYGFGLPTAKAYAQYLGGSLTIETMSGIGTDVYLRLAHIDGKRESFRI</sequence>
<evidence type="ECO:0000256" key="1">
    <source>
        <dbReference type="ARBA" id="ARBA00006155"/>
    </source>
</evidence>
<dbReference type="SUPFAM" id="SSF69012">
    <property type="entry name" value="alpha-ketoacid dehydrogenase kinase, N-terminal domain"/>
    <property type="match status" value="1"/>
</dbReference>
<protein>
    <recommendedName>
        <fullName evidence="8">Protein-serine/threonine kinase</fullName>
        <ecNumber evidence="8">2.7.11.-</ecNumber>
    </recommendedName>
</protein>